<evidence type="ECO:0000313" key="1">
    <source>
        <dbReference type="EMBL" id="AIF09055.1"/>
    </source>
</evidence>
<sequence length="97" mass="11133">MNKVEIVTQDKYEALKLASLIFVKEGNETFITGIIDVFETEIVISIKDKSVHSIVLKDKDQVVKFTDFMQSIIEKKEKIVDTLTNEDLVEITKENLN</sequence>
<dbReference type="AlphaFoldDB" id="A0A075H1K2"/>
<name>A0A075H1K2_9ARCH</name>
<reference evidence="1" key="1">
    <citation type="journal article" date="2014" name="Genome Biol. Evol.">
        <title>Pangenome evidence for extensive interdomain horizontal transfer affecting lineage core and shell genes in uncultured planktonic thaumarchaeota and euryarchaeota.</title>
        <authorList>
            <person name="Deschamps P."/>
            <person name="Zivanovic Y."/>
            <person name="Moreira D."/>
            <person name="Rodriguez-Valera F."/>
            <person name="Lopez-Garcia P."/>
        </authorList>
    </citation>
    <scope>NUCLEOTIDE SEQUENCE</scope>
</reference>
<accession>A0A075H1K2</accession>
<dbReference type="EMBL" id="KF900850">
    <property type="protein sequence ID" value="AIF09055.1"/>
    <property type="molecule type" value="Genomic_DNA"/>
</dbReference>
<organism evidence="1">
    <name type="scientific">uncultured marine thaumarchaeote KM3_34_C02</name>
    <dbReference type="NCBI Taxonomy" id="1456129"/>
    <lineage>
        <taxon>Archaea</taxon>
        <taxon>Nitrososphaerota</taxon>
        <taxon>environmental samples</taxon>
    </lineage>
</organism>
<protein>
    <submittedName>
        <fullName evidence="1">Uncharacterized protein</fullName>
    </submittedName>
</protein>
<proteinExistence type="predicted"/>